<dbReference type="AlphaFoldDB" id="A0A7Y9GMY1"/>
<evidence type="ECO:0000256" key="1">
    <source>
        <dbReference type="SAM" id="MobiDB-lite"/>
    </source>
</evidence>
<dbReference type="RefSeq" id="WP_179488517.1">
    <property type="nucleotide sequence ID" value="NZ_JACCBV010000001.1"/>
</dbReference>
<evidence type="ECO:0000313" key="2">
    <source>
        <dbReference type="EMBL" id="NYE19286.1"/>
    </source>
</evidence>
<feature type="compositionally biased region" description="Low complexity" evidence="1">
    <location>
        <begin position="103"/>
        <end position="113"/>
    </location>
</feature>
<dbReference type="Proteomes" id="UP000576969">
    <property type="component" value="Unassembled WGS sequence"/>
</dbReference>
<sequence>MAASFERSNSASASSKRPASKWAHPALLCRLTCQRSVRGSLGEVGGVRVEHRIALGEAILEAQRTGDLGLELGAGGGIRLGLGGLAQPAFRPRGSEKSHRASRSSWRSVMRRS</sequence>
<reference evidence="2 3" key="1">
    <citation type="submission" date="2020-07" db="EMBL/GenBank/DDBJ databases">
        <title>Sequencing the genomes of 1000 actinobacteria strains.</title>
        <authorList>
            <person name="Klenk H.-P."/>
        </authorList>
    </citation>
    <scope>NUCLEOTIDE SEQUENCE [LARGE SCALE GENOMIC DNA]</scope>
    <source>
        <strain evidence="2 3">DSM 24662</strain>
    </source>
</reference>
<feature type="region of interest" description="Disordered" evidence="1">
    <location>
        <begin position="89"/>
        <end position="113"/>
    </location>
</feature>
<feature type="region of interest" description="Disordered" evidence="1">
    <location>
        <begin position="1"/>
        <end position="22"/>
    </location>
</feature>
<gene>
    <name evidence="2" type="ORF">BJ991_001314</name>
</gene>
<organism evidence="2 3">
    <name type="scientific">Microbacterium immunditiarum</name>
    <dbReference type="NCBI Taxonomy" id="337480"/>
    <lineage>
        <taxon>Bacteria</taxon>
        <taxon>Bacillati</taxon>
        <taxon>Actinomycetota</taxon>
        <taxon>Actinomycetes</taxon>
        <taxon>Micrococcales</taxon>
        <taxon>Microbacteriaceae</taxon>
        <taxon>Microbacterium</taxon>
    </lineage>
</organism>
<accession>A0A7Y9GMY1</accession>
<keyword evidence="3" id="KW-1185">Reference proteome</keyword>
<comment type="caution">
    <text evidence="2">The sequence shown here is derived from an EMBL/GenBank/DDBJ whole genome shotgun (WGS) entry which is preliminary data.</text>
</comment>
<dbReference type="EMBL" id="JACCBV010000001">
    <property type="protein sequence ID" value="NYE19286.1"/>
    <property type="molecule type" value="Genomic_DNA"/>
</dbReference>
<name>A0A7Y9GMY1_9MICO</name>
<proteinExistence type="predicted"/>
<evidence type="ECO:0000313" key="3">
    <source>
        <dbReference type="Proteomes" id="UP000576969"/>
    </source>
</evidence>
<protein>
    <submittedName>
        <fullName evidence="2">Uncharacterized protein</fullName>
    </submittedName>
</protein>